<organism evidence="1 2">
    <name type="scientific">Pontibacter mangrovi</name>
    <dbReference type="NCBI Taxonomy" id="2589816"/>
    <lineage>
        <taxon>Bacteria</taxon>
        <taxon>Pseudomonadati</taxon>
        <taxon>Bacteroidota</taxon>
        <taxon>Cytophagia</taxon>
        <taxon>Cytophagales</taxon>
        <taxon>Hymenobacteraceae</taxon>
        <taxon>Pontibacter</taxon>
    </lineage>
</organism>
<evidence type="ECO:0000313" key="1">
    <source>
        <dbReference type="EMBL" id="TPE45480.1"/>
    </source>
</evidence>
<dbReference type="RefSeq" id="WP_140620234.1">
    <property type="nucleotide sequence ID" value="NZ_VFRQ01000002.1"/>
</dbReference>
<gene>
    <name evidence="1" type="ORF">FJM65_05505</name>
</gene>
<dbReference type="Gene3D" id="3.40.50.10600">
    <property type="entry name" value="SpoIIaa-like domains"/>
    <property type="match status" value="1"/>
</dbReference>
<name>A0A501WAV2_9BACT</name>
<dbReference type="OrthoDB" id="979415at2"/>
<reference evidence="1 2" key="1">
    <citation type="submission" date="2019-06" db="EMBL/GenBank/DDBJ databases">
        <title>A novel bacterium of genus Pontibacter, isolated from marine sediment.</title>
        <authorList>
            <person name="Huang H."/>
            <person name="Mo K."/>
            <person name="Hu Y."/>
        </authorList>
    </citation>
    <scope>NUCLEOTIDE SEQUENCE [LARGE SCALE GENOMIC DNA]</scope>
    <source>
        <strain evidence="1 2">HB172049</strain>
    </source>
</reference>
<accession>A0A501WAV2</accession>
<dbReference type="EMBL" id="VFRQ01000002">
    <property type="protein sequence ID" value="TPE45480.1"/>
    <property type="molecule type" value="Genomic_DNA"/>
</dbReference>
<sequence length="140" mass="16006">MIFTYFQSHAVTLTYDDELQLGTATWNGFLSSDDFRAAVEVCLRLVEEHKPLRWLGDNRKLRAIRQADQEWFSEHVLPHLAASSICRHATVVSEDMFNRMAVEQLIKRANSLGDMVIKEFDNADDALAWLKDPVVAKGQL</sequence>
<protein>
    <submittedName>
        <fullName evidence="1">STAS/SEC14 domain-containing protein</fullName>
    </submittedName>
</protein>
<dbReference type="AlphaFoldDB" id="A0A501WAV2"/>
<evidence type="ECO:0000313" key="2">
    <source>
        <dbReference type="Proteomes" id="UP000316727"/>
    </source>
</evidence>
<dbReference type="Proteomes" id="UP000316727">
    <property type="component" value="Unassembled WGS sequence"/>
</dbReference>
<proteinExistence type="predicted"/>
<dbReference type="Pfam" id="PF11964">
    <property type="entry name" value="SpoIIAA-like"/>
    <property type="match status" value="1"/>
</dbReference>
<dbReference type="InterPro" id="IPR021866">
    <property type="entry name" value="SpoIIAA-like"/>
</dbReference>
<dbReference type="InterPro" id="IPR038396">
    <property type="entry name" value="SpoIIAA-like_sf"/>
</dbReference>
<dbReference type="InterPro" id="IPR036513">
    <property type="entry name" value="STAS_dom_sf"/>
</dbReference>
<keyword evidence="2" id="KW-1185">Reference proteome</keyword>
<comment type="caution">
    <text evidence="1">The sequence shown here is derived from an EMBL/GenBank/DDBJ whole genome shotgun (WGS) entry which is preliminary data.</text>
</comment>
<dbReference type="SUPFAM" id="SSF52091">
    <property type="entry name" value="SpoIIaa-like"/>
    <property type="match status" value="1"/>
</dbReference>